<dbReference type="PANTHER" id="PTHR30487:SF0">
    <property type="entry name" value="PREPILIN LEADER PEPTIDASE_N-METHYLTRANSFERASE-RELATED"/>
    <property type="match status" value="1"/>
</dbReference>
<evidence type="ECO:0000259" key="2">
    <source>
        <dbReference type="Pfam" id="PF06750"/>
    </source>
</evidence>
<organism evidence="3">
    <name type="scientific">marine metagenome</name>
    <dbReference type="NCBI Taxonomy" id="408172"/>
    <lineage>
        <taxon>unclassified sequences</taxon>
        <taxon>metagenomes</taxon>
        <taxon>ecological metagenomes</taxon>
    </lineage>
</organism>
<keyword evidence="1" id="KW-1133">Transmembrane helix</keyword>
<evidence type="ECO:0000313" key="3">
    <source>
        <dbReference type="EMBL" id="SVD01388.1"/>
    </source>
</evidence>
<gene>
    <name evidence="3" type="ORF">METZ01_LOCUS354242</name>
</gene>
<dbReference type="AlphaFoldDB" id="A0A382RWU6"/>
<name>A0A382RWU6_9ZZZZ</name>
<dbReference type="GO" id="GO:0006465">
    <property type="term" value="P:signal peptide processing"/>
    <property type="evidence" value="ECO:0007669"/>
    <property type="project" value="TreeGrafter"/>
</dbReference>
<reference evidence="3" key="1">
    <citation type="submission" date="2018-05" db="EMBL/GenBank/DDBJ databases">
        <authorList>
            <person name="Lanie J.A."/>
            <person name="Ng W.-L."/>
            <person name="Kazmierczak K.M."/>
            <person name="Andrzejewski T.M."/>
            <person name="Davidsen T.M."/>
            <person name="Wayne K.J."/>
            <person name="Tettelin H."/>
            <person name="Glass J.I."/>
            <person name="Rusch D."/>
            <person name="Podicherti R."/>
            <person name="Tsui H.-C.T."/>
            <person name="Winkler M.E."/>
        </authorList>
    </citation>
    <scope>NUCLEOTIDE SEQUENCE</scope>
</reference>
<proteinExistence type="predicted"/>
<dbReference type="GO" id="GO:0004190">
    <property type="term" value="F:aspartic-type endopeptidase activity"/>
    <property type="evidence" value="ECO:0007669"/>
    <property type="project" value="TreeGrafter"/>
</dbReference>
<dbReference type="PANTHER" id="PTHR30487">
    <property type="entry name" value="TYPE 4 PREPILIN-LIKE PROTEINS LEADER PEPTIDE-PROCESSING ENZYME"/>
    <property type="match status" value="1"/>
</dbReference>
<dbReference type="InterPro" id="IPR010627">
    <property type="entry name" value="Prepilin_pept_A24_N"/>
</dbReference>
<dbReference type="Pfam" id="PF06750">
    <property type="entry name" value="A24_N_bact"/>
    <property type="match status" value="1"/>
</dbReference>
<accession>A0A382RWU6</accession>
<feature type="non-terminal residue" evidence="3">
    <location>
        <position position="144"/>
    </location>
</feature>
<keyword evidence="1" id="KW-0472">Membrane</keyword>
<dbReference type="GO" id="GO:0005886">
    <property type="term" value="C:plasma membrane"/>
    <property type="evidence" value="ECO:0007669"/>
    <property type="project" value="TreeGrafter"/>
</dbReference>
<dbReference type="EMBL" id="UINC01124322">
    <property type="protein sequence ID" value="SVD01388.1"/>
    <property type="molecule type" value="Genomic_DNA"/>
</dbReference>
<dbReference type="InterPro" id="IPR050882">
    <property type="entry name" value="Prepilin_peptidase/N-MTase"/>
</dbReference>
<protein>
    <recommendedName>
        <fullName evidence="2">Prepilin peptidase A24 N-terminal domain-containing protein</fullName>
    </recommendedName>
</protein>
<feature type="transmembrane region" description="Helical" evidence="1">
    <location>
        <begin position="12"/>
        <end position="38"/>
    </location>
</feature>
<sequence length="144" mass="15644">MQQYIDSVASIAPWFLPVLSFGIGTCIGSFLNVCIYRIPEGLSVVHPPSRCGACGKPIPFYNTIPVLAWILLKGKAACCGAPFSIRYPAIEFITGLLFLASWLFLPAPIAIIGFVWISILVAVPFIDLDHMIIPDRFSVGGLFA</sequence>
<keyword evidence="1" id="KW-0812">Transmembrane</keyword>
<feature type="domain" description="Prepilin peptidase A24 N-terminal" evidence="2">
    <location>
        <begin position="23"/>
        <end position="103"/>
    </location>
</feature>
<feature type="transmembrane region" description="Helical" evidence="1">
    <location>
        <begin position="102"/>
        <end position="126"/>
    </location>
</feature>
<evidence type="ECO:0000256" key="1">
    <source>
        <dbReference type="SAM" id="Phobius"/>
    </source>
</evidence>